<dbReference type="Gene3D" id="3.30.565.10">
    <property type="entry name" value="Histidine kinase-like ATPase, C-terminal domain"/>
    <property type="match status" value="1"/>
</dbReference>
<dbReference type="GO" id="GO:0000155">
    <property type="term" value="F:phosphorelay sensor kinase activity"/>
    <property type="evidence" value="ECO:0007669"/>
    <property type="project" value="InterPro"/>
</dbReference>
<dbReference type="InterPro" id="IPR003661">
    <property type="entry name" value="HisK_dim/P_dom"/>
</dbReference>
<evidence type="ECO:0000256" key="4">
    <source>
        <dbReference type="ARBA" id="ARBA00022475"/>
    </source>
</evidence>
<evidence type="ECO:0000256" key="15">
    <source>
        <dbReference type="SAM" id="Phobius"/>
    </source>
</evidence>
<feature type="transmembrane region" description="Helical" evidence="15">
    <location>
        <begin position="12"/>
        <end position="34"/>
    </location>
</feature>
<dbReference type="GO" id="GO:0005886">
    <property type="term" value="C:plasma membrane"/>
    <property type="evidence" value="ECO:0007669"/>
    <property type="project" value="UniProtKB-SubCell"/>
</dbReference>
<dbReference type="SUPFAM" id="SSF158472">
    <property type="entry name" value="HAMP domain-like"/>
    <property type="match status" value="1"/>
</dbReference>
<comment type="subcellular location">
    <subcellularLocation>
        <location evidence="2">Cell membrane</location>
        <topology evidence="2">Multi-pass membrane protein</topology>
    </subcellularLocation>
</comment>
<dbReference type="Gene3D" id="1.10.287.130">
    <property type="match status" value="1"/>
</dbReference>
<comment type="catalytic activity">
    <reaction evidence="1">
        <text>ATP + protein L-histidine = ADP + protein N-phospho-L-histidine.</text>
        <dbReference type="EC" id="2.7.13.3"/>
    </reaction>
</comment>
<keyword evidence="9 18" id="KW-0418">Kinase</keyword>
<keyword evidence="4" id="KW-1003">Cell membrane</keyword>
<dbReference type="Pfam" id="PF00512">
    <property type="entry name" value="HisKA"/>
    <property type="match status" value="1"/>
</dbReference>
<dbReference type="InterPro" id="IPR036097">
    <property type="entry name" value="HisK_dim/P_sf"/>
</dbReference>
<keyword evidence="11 15" id="KW-1133">Transmembrane helix</keyword>
<keyword evidence="19" id="KW-1185">Reference proteome</keyword>
<dbReference type="STRING" id="84698.SAMN04488528_100413"/>
<dbReference type="GO" id="GO:0005524">
    <property type="term" value="F:ATP binding"/>
    <property type="evidence" value="ECO:0007669"/>
    <property type="project" value="UniProtKB-KW"/>
</dbReference>
<evidence type="ECO:0000256" key="12">
    <source>
        <dbReference type="ARBA" id="ARBA00023012"/>
    </source>
</evidence>
<sequence>MNMKINKIQKKLYVMVTMVMIFVFGISFFLNNYLLSNYYLYKMKGKLSYVYDYSKEMNLEDFKINSKSFEDNKNITMLFIKKDNDIESLNENIKNQLAKEKITLSKFWITEEVLQDIENKEYVNKLYYQEKLKSSFLVKFFDKEDTLVVVGTTISHNNDAVQIINQFNVYLIIGSLIVSLILVLIFSKRIISPLEILKDLSKDISNLNFKRVNIKTGDEIEELAESINIMSENLRIAHENLEEKNENLKILISSISHEVKTPLALIKAYSIGIKDGLDDGTYTDVILEQVDSTSKMVDNLLNLSKIERVKVNKTLFNLNVLLNKVLEKYNIILKNSDIKINIDCDCLNQCIVNADKEHIELVLNNLISNAIKYNDGSYINIKINHINKGKISFSIKNKTYRINENNIKKLWEPFYVIEESRNKELSGTGIGLSIVSSILDKNNINYEASLNENEIEFYIEFVKGSFISKSC</sequence>
<evidence type="ECO:0000256" key="6">
    <source>
        <dbReference type="ARBA" id="ARBA00022679"/>
    </source>
</evidence>
<evidence type="ECO:0000259" key="17">
    <source>
        <dbReference type="PROSITE" id="PS50885"/>
    </source>
</evidence>
<dbReference type="InterPro" id="IPR003594">
    <property type="entry name" value="HATPase_dom"/>
</dbReference>
<evidence type="ECO:0000256" key="3">
    <source>
        <dbReference type="ARBA" id="ARBA00012438"/>
    </source>
</evidence>
<dbReference type="CDD" id="cd00075">
    <property type="entry name" value="HATPase"/>
    <property type="match status" value="1"/>
</dbReference>
<feature type="domain" description="HAMP" evidence="17">
    <location>
        <begin position="188"/>
        <end position="239"/>
    </location>
</feature>
<keyword evidence="13 15" id="KW-0472">Membrane</keyword>
<dbReference type="InterPro" id="IPR005467">
    <property type="entry name" value="His_kinase_dom"/>
</dbReference>
<dbReference type="SUPFAM" id="SSF47384">
    <property type="entry name" value="Homodimeric domain of signal transducing histidine kinase"/>
    <property type="match status" value="1"/>
</dbReference>
<evidence type="ECO:0000256" key="11">
    <source>
        <dbReference type="ARBA" id="ARBA00022989"/>
    </source>
</evidence>
<evidence type="ECO:0000256" key="8">
    <source>
        <dbReference type="ARBA" id="ARBA00022741"/>
    </source>
</evidence>
<keyword evidence="8" id="KW-0547">Nucleotide-binding</keyword>
<dbReference type="SMART" id="SM00387">
    <property type="entry name" value="HATPase_c"/>
    <property type="match status" value="1"/>
</dbReference>
<dbReference type="Gene3D" id="6.10.340.10">
    <property type="match status" value="1"/>
</dbReference>
<evidence type="ECO:0000313" key="18">
    <source>
        <dbReference type="EMBL" id="SFA83267.1"/>
    </source>
</evidence>
<gene>
    <name evidence="18" type="ORF">SAMN04488528_100413</name>
</gene>
<evidence type="ECO:0000313" key="19">
    <source>
        <dbReference type="Proteomes" id="UP000198619"/>
    </source>
</evidence>
<keyword evidence="5" id="KW-0597">Phosphoprotein</keyword>
<evidence type="ECO:0000256" key="2">
    <source>
        <dbReference type="ARBA" id="ARBA00004651"/>
    </source>
</evidence>
<keyword evidence="14" id="KW-0175">Coiled coil</keyword>
<evidence type="ECO:0000256" key="1">
    <source>
        <dbReference type="ARBA" id="ARBA00000085"/>
    </source>
</evidence>
<dbReference type="PROSITE" id="PS50109">
    <property type="entry name" value="HIS_KIN"/>
    <property type="match status" value="1"/>
</dbReference>
<dbReference type="AlphaFoldDB" id="A0A1I0W4K3"/>
<feature type="domain" description="Histidine kinase" evidence="16">
    <location>
        <begin position="254"/>
        <end position="471"/>
    </location>
</feature>
<dbReference type="CDD" id="cd00082">
    <property type="entry name" value="HisKA"/>
    <property type="match status" value="1"/>
</dbReference>
<evidence type="ECO:0000256" key="10">
    <source>
        <dbReference type="ARBA" id="ARBA00022840"/>
    </source>
</evidence>
<dbReference type="OrthoDB" id="9762826at2"/>
<dbReference type="EC" id="2.7.13.3" evidence="3"/>
<dbReference type="CDD" id="cd06225">
    <property type="entry name" value="HAMP"/>
    <property type="match status" value="1"/>
</dbReference>
<dbReference type="SUPFAM" id="SSF55874">
    <property type="entry name" value="ATPase domain of HSP90 chaperone/DNA topoisomerase II/histidine kinase"/>
    <property type="match status" value="1"/>
</dbReference>
<evidence type="ECO:0000256" key="5">
    <source>
        <dbReference type="ARBA" id="ARBA00022553"/>
    </source>
</evidence>
<name>A0A1I0W4K3_9CLOT</name>
<dbReference type="PANTHER" id="PTHR45528">
    <property type="entry name" value="SENSOR HISTIDINE KINASE CPXA"/>
    <property type="match status" value="1"/>
</dbReference>
<evidence type="ECO:0000256" key="14">
    <source>
        <dbReference type="SAM" id="Coils"/>
    </source>
</evidence>
<evidence type="ECO:0000256" key="7">
    <source>
        <dbReference type="ARBA" id="ARBA00022692"/>
    </source>
</evidence>
<dbReference type="SMART" id="SM00304">
    <property type="entry name" value="HAMP"/>
    <property type="match status" value="1"/>
</dbReference>
<feature type="transmembrane region" description="Helical" evidence="15">
    <location>
        <begin position="167"/>
        <end position="186"/>
    </location>
</feature>
<dbReference type="Proteomes" id="UP000198619">
    <property type="component" value="Unassembled WGS sequence"/>
</dbReference>
<dbReference type="InterPro" id="IPR050398">
    <property type="entry name" value="HssS/ArlS-like"/>
</dbReference>
<dbReference type="InterPro" id="IPR036890">
    <property type="entry name" value="HATPase_C_sf"/>
</dbReference>
<organism evidence="18 19">
    <name type="scientific">Clostridium frigidicarnis</name>
    <dbReference type="NCBI Taxonomy" id="84698"/>
    <lineage>
        <taxon>Bacteria</taxon>
        <taxon>Bacillati</taxon>
        <taxon>Bacillota</taxon>
        <taxon>Clostridia</taxon>
        <taxon>Eubacteriales</taxon>
        <taxon>Clostridiaceae</taxon>
        <taxon>Clostridium</taxon>
    </lineage>
</organism>
<keyword evidence="10" id="KW-0067">ATP-binding</keyword>
<dbReference type="PANTHER" id="PTHR45528:SF1">
    <property type="entry name" value="SENSOR HISTIDINE KINASE CPXA"/>
    <property type="match status" value="1"/>
</dbReference>
<dbReference type="InterPro" id="IPR003660">
    <property type="entry name" value="HAMP_dom"/>
</dbReference>
<dbReference type="SMART" id="SM00388">
    <property type="entry name" value="HisKA"/>
    <property type="match status" value="1"/>
</dbReference>
<evidence type="ECO:0000259" key="16">
    <source>
        <dbReference type="PROSITE" id="PS50109"/>
    </source>
</evidence>
<evidence type="ECO:0000256" key="9">
    <source>
        <dbReference type="ARBA" id="ARBA00022777"/>
    </source>
</evidence>
<feature type="coiled-coil region" evidence="14">
    <location>
        <begin position="220"/>
        <end position="258"/>
    </location>
</feature>
<proteinExistence type="predicted"/>
<accession>A0A1I0W4K3</accession>
<evidence type="ECO:0000256" key="13">
    <source>
        <dbReference type="ARBA" id="ARBA00023136"/>
    </source>
</evidence>
<keyword evidence="6" id="KW-0808">Transferase</keyword>
<keyword evidence="12" id="KW-0902">Two-component regulatory system</keyword>
<keyword evidence="7 15" id="KW-0812">Transmembrane</keyword>
<dbReference type="PROSITE" id="PS50885">
    <property type="entry name" value="HAMP"/>
    <property type="match status" value="1"/>
</dbReference>
<dbReference type="Pfam" id="PF02518">
    <property type="entry name" value="HATPase_c"/>
    <property type="match status" value="1"/>
</dbReference>
<reference evidence="18 19" key="1">
    <citation type="submission" date="2016-10" db="EMBL/GenBank/DDBJ databases">
        <authorList>
            <person name="de Groot N.N."/>
        </authorList>
    </citation>
    <scope>NUCLEOTIDE SEQUENCE [LARGE SCALE GENOMIC DNA]</scope>
    <source>
        <strain evidence="18 19">DSM 12271</strain>
    </source>
</reference>
<protein>
    <recommendedName>
        <fullName evidence="3">histidine kinase</fullName>
        <ecNumber evidence="3">2.7.13.3</ecNumber>
    </recommendedName>
</protein>
<dbReference type="EMBL" id="FOKI01000004">
    <property type="protein sequence ID" value="SFA83267.1"/>
    <property type="molecule type" value="Genomic_DNA"/>
</dbReference>
<dbReference type="Pfam" id="PF00672">
    <property type="entry name" value="HAMP"/>
    <property type="match status" value="1"/>
</dbReference>